<evidence type="ECO:0000259" key="1">
    <source>
        <dbReference type="SMART" id="SM00460"/>
    </source>
</evidence>
<dbReference type="EMBL" id="CP146016">
    <property type="protein sequence ID" value="WWQ60956.1"/>
    <property type="molecule type" value="Genomic_DNA"/>
</dbReference>
<evidence type="ECO:0000313" key="3">
    <source>
        <dbReference type="Proteomes" id="UP001432202"/>
    </source>
</evidence>
<dbReference type="Pfam" id="PF01841">
    <property type="entry name" value="Transglut_core"/>
    <property type="match status" value="1"/>
</dbReference>
<dbReference type="PANTHER" id="PTHR33490:SF6">
    <property type="entry name" value="SLL1049 PROTEIN"/>
    <property type="match status" value="1"/>
</dbReference>
<dbReference type="AlphaFoldDB" id="A0AAX4L430"/>
<dbReference type="InterPro" id="IPR038765">
    <property type="entry name" value="Papain-like_cys_pep_sf"/>
</dbReference>
<dbReference type="Gene3D" id="3.10.620.30">
    <property type="match status" value="1"/>
</dbReference>
<dbReference type="Proteomes" id="UP001432202">
    <property type="component" value="Chromosome"/>
</dbReference>
<dbReference type="PANTHER" id="PTHR33490">
    <property type="entry name" value="BLR5614 PROTEIN-RELATED"/>
    <property type="match status" value="1"/>
</dbReference>
<name>A0AAX4L430_9CREN</name>
<dbReference type="GeneID" id="89335585"/>
<dbReference type="Pfam" id="PF08379">
    <property type="entry name" value="Bact_transglu_N"/>
    <property type="match status" value="1"/>
</dbReference>
<dbReference type="SUPFAM" id="SSF54001">
    <property type="entry name" value="Cysteine proteinases"/>
    <property type="match status" value="1"/>
</dbReference>
<gene>
    <name evidence="2" type="ORF">V6M85_02415</name>
</gene>
<sequence>MDYTVSYTSIYEYETDVILNENMLKIVPYDGDNQLLLYHEIGTIPNGYKTSYRDIFGNIVYKVKIQEVHRRLEIFSNSKVRVENRIIKADYEFPYNYGFNELLLPTKLVDPEPFQRIAKEVTKGLRTLGEVIEAILKFVRQKIIYKSGVTTVNTTAYEAFQLGYGVCQDYTHITLALLRALGIPARYVMGVVNDNPRATHAWVEVLTPEGTYLDIDPTRNRFYNLGYIKFAVGRDFSDVSPVIGTFVSSGRGWLKEVKVKVERG</sequence>
<dbReference type="InterPro" id="IPR013589">
    <property type="entry name" value="Bac_transglu_N"/>
</dbReference>
<feature type="domain" description="Transglutaminase-like" evidence="1">
    <location>
        <begin position="159"/>
        <end position="219"/>
    </location>
</feature>
<organism evidence="2 3">
    <name type="scientific">Sulfolobus tengchongensis</name>
    <dbReference type="NCBI Taxonomy" id="207809"/>
    <lineage>
        <taxon>Archaea</taxon>
        <taxon>Thermoproteota</taxon>
        <taxon>Thermoprotei</taxon>
        <taxon>Sulfolobales</taxon>
        <taxon>Sulfolobaceae</taxon>
        <taxon>Sulfolobus</taxon>
    </lineage>
</organism>
<dbReference type="RefSeq" id="WP_338602534.1">
    <property type="nucleotide sequence ID" value="NZ_CP146016.1"/>
</dbReference>
<accession>A0AAX4L430</accession>
<evidence type="ECO:0000313" key="2">
    <source>
        <dbReference type="EMBL" id="WWQ60956.1"/>
    </source>
</evidence>
<keyword evidence="3" id="KW-1185">Reference proteome</keyword>
<reference evidence="2 3" key="1">
    <citation type="submission" date="2024-02" db="EMBL/GenBank/DDBJ databases">
        <title>STSV induces naive adaptation in Sulfolobus.</title>
        <authorList>
            <person name="Xiang X."/>
            <person name="Song M."/>
        </authorList>
    </citation>
    <scope>NUCLEOTIDE SEQUENCE [LARGE SCALE GENOMIC DNA]</scope>
    <source>
        <strain evidence="2 3">RT2</strain>
    </source>
</reference>
<dbReference type="InterPro" id="IPR002931">
    <property type="entry name" value="Transglutaminase-like"/>
</dbReference>
<dbReference type="SMART" id="SM00460">
    <property type="entry name" value="TGc"/>
    <property type="match status" value="1"/>
</dbReference>
<proteinExistence type="predicted"/>
<protein>
    <submittedName>
        <fullName evidence="2">Transglutaminase family protein</fullName>
    </submittedName>
</protein>